<reference evidence="4" key="1">
    <citation type="journal article" date="2017" name="Genome Biol. Evol.">
        <title>The complete genome sequence of the phytopathogenic fungus Sclerotinia sclerotiorum reveals insights into the genome architecture of broad host range pathogens.</title>
        <authorList>
            <person name="Derbyshire M."/>
            <person name="Denton-Giles M."/>
            <person name="Hegedus D."/>
            <person name="Seifbarghy S."/>
            <person name="Rollins J."/>
            <person name="van Kan J."/>
            <person name="Seidl M.F."/>
            <person name="Faino L."/>
            <person name="Mbengue M."/>
            <person name="Navaud O."/>
            <person name="Raffaele S."/>
            <person name="Hammond-Kosack K."/>
            <person name="Heard S."/>
            <person name="Oliver R."/>
        </authorList>
    </citation>
    <scope>NUCLEOTIDE SEQUENCE [LARGE SCALE GENOMIC DNA]</scope>
    <source>
        <strain evidence="4">ATCC 18683 / 1980 / Ss-1</strain>
    </source>
</reference>
<evidence type="ECO:0008006" key="5">
    <source>
        <dbReference type="Google" id="ProtNLM"/>
    </source>
</evidence>
<dbReference type="EMBL" id="CP017816">
    <property type="protein sequence ID" value="APA07719.1"/>
    <property type="molecule type" value="Genomic_DNA"/>
</dbReference>
<dbReference type="VEuPathDB" id="FungiDB:sscle_03g024890"/>
<name>A0A1D9PYN3_SCLS1</name>
<keyword evidence="2" id="KW-1133">Transmembrane helix</keyword>
<proteinExistence type="predicted"/>
<dbReference type="PANTHER" id="PTHR37451:SF3">
    <property type="entry name" value="MARVEL DOMAIN-CONTAINING PROTEIN"/>
    <property type="match status" value="1"/>
</dbReference>
<dbReference type="Proteomes" id="UP000177798">
    <property type="component" value="Chromosome 3"/>
</dbReference>
<keyword evidence="2" id="KW-0812">Transmembrane</keyword>
<feature type="transmembrane region" description="Helical" evidence="2">
    <location>
        <begin position="117"/>
        <end position="141"/>
    </location>
</feature>
<dbReference type="OrthoDB" id="5284712at2759"/>
<organism evidence="3 4">
    <name type="scientific">Sclerotinia sclerotiorum (strain ATCC 18683 / 1980 / Ss-1)</name>
    <name type="common">White mold</name>
    <name type="synonym">Whetzelinia sclerotiorum</name>
    <dbReference type="NCBI Taxonomy" id="665079"/>
    <lineage>
        <taxon>Eukaryota</taxon>
        <taxon>Fungi</taxon>
        <taxon>Dikarya</taxon>
        <taxon>Ascomycota</taxon>
        <taxon>Pezizomycotina</taxon>
        <taxon>Leotiomycetes</taxon>
        <taxon>Helotiales</taxon>
        <taxon>Sclerotiniaceae</taxon>
        <taxon>Sclerotinia</taxon>
    </lineage>
</organism>
<feature type="region of interest" description="Disordered" evidence="1">
    <location>
        <begin position="242"/>
        <end position="270"/>
    </location>
</feature>
<dbReference type="PANTHER" id="PTHR37451">
    <property type="entry name" value="MARVEL DOMAIN"/>
    <property type="match status" value="1"/>
</dbReference>
<gene>
    <name evidence="3" type="ORF">sscle_03g024890</name>
</gene>
<evidence type="ECO:0000256" key="2">
    <source>
        <dbReference type="SAM" id="Phobius"/>
    </source>
</evidence>
<evidence type="ECO:0000313" key="3">
    <source>
        <dbReference type="EMBL" id="APA07719.1"/>
    </source>
</evidence>
<evidence type="ECO:0000313" key="4">
    <source>
        <dbReference type="Proteomes" id="UP000177798"/>
    </source>
</evidence>
<feature type="transmembrane region" description="Helical" evidence="2">
    <location>
        <begin position="46"/>
        <end position="65"/>
    </location>
</feature>
<feature type="transmembrane region" description="Helical" evidence="2">
    <location>
        <begin position="12"/>
        <end position="34"/>
    </location>
</feature>
<feature type="compositionally biased region" description="Polar residues" evidence="1">
    <location>
        <begin position="247"/>
        <end position="261"/>
    </location>
</feature>
<dbReference type="AlphaFoldDB" id="A0A1D9PYN3"/>
<keyword evidence="2" id="KW-0472">Membrane</keyword>
<accession>A0A1D9PYN3</accession>
<evidence type="ECO:0000256" key="1">
    <source>
        <dbReference type="SAM" id="MobiDB-lite"/>
    </source>
</evidence>
<sequence>MEFSIHNLQKYKLAVHIIQLSMAVVIWILDIVVMRSSAIVDGRLGWNFGYTFLILPAVIYLTMTVRFPRTRKFANPYALLVIDLVWCIMALSAFAAVANWNGTGKCRNGCKVSKAVVGLGVFLWLFWILSTAMSVYGLMYYRREGYLPGASRAPNNAAMIDPDKEAFSTAPHDDEYAPVHNAEEHEEHELHDDGYPGGNFVGRVHTPDYEPSSYGGSYAPTSMAHHDDLEASTAYTGYSASGYGGSQNSRTGRAQFPTGNYDNIPVIGEP</sequence>
<protein>
    <recommendedName>
        <fullName evidence="5">MARVEL domain-containing protein</fullName>
    </recommendedName>
</protein>
<feature type="transmembrane region" description="Helical" evidence="2">
    <location>
        <begin position="77"/>
        <end position="97"/>
    </location>
</feature>
<dbReference type="GO" id="GO:0016020">
    <property type="term" value="C:membrane"/>
    <property type="evidence" value="ECO:0007669"/>
    <property type="project" value="UniProtKB-SubCell"/>
</dbReference>